<feature type="non-terminal residue" evidence="1">
    <location>
        <position position="50"/>
    </location>
</feature>
<reference evidence="1 2" key="1">
    <citation type="submission" date="2021-07" db="EMBL/GenBank/DDBJ databases">
        <authorList>
            <consortium name="Genoscope - CEA"/>
            <person name="William W."/>
        </authorList>
    </citation>
    <scope>NUCLEOTIDE SEQUENCE [LARGE SCALE GENOMIC DNA]</scope>
</reference>
<name>A0A8D9M6U3_BRACM</name>
<evidence type="ECO:0000313" key="1">
    <source>
        <dbReference type="EMBL" id="CAG7900551.1"/>
    </source>
</evidence>
<proteinExistence type="predicted"/>
<accession>A0A8D9M6U3</accession>
<dbReference type="Gramene" id="A07p01950.2_BraZ1">
    <property type="protein sequence ID" value="A07p01950.2_BraZ1.CDS.1"/>
    <property type="gene ID" value="A07g01950.2_BraZ1"/>
</dbReference>
<dbReference type="Proteomes" id="UP000694005">
    <property type="component" value="Chromosome A07"/>
</dbReference>
<dbReference type="EMBL" id="LS974623">
    <property type="protein sequence ID" value="CAG7900551.1"/>
    <property type="molecule type" value="Genomic_DNA"/>
</dbReference>
<organism evidence="1 2">
    <name type="scientific">Brassica campestris</name>
    <name type="common">Field mustard</name>
    <dbReference type="NCBI Taxonomy" id="3711"/>
    <lineage>
        <taxon>Eukaryota</taxon>
        <taxon>Viridiplantae</taxon>
        <taxon>Streptophyta</taxon>
        <taxon>Embryophyta</taxon>
        <taxon>Tracheophyta</taxon>
        <taxon>Spermatophyta</taxon>
        <taxon>Magnoliopsida</taxon>
        <taxon>eudicotyledons</taxon>
        <taxon>Gunneridae</taxon>
        <taxon>Pentapetalae</taxon>
        <taxon>rosids</taxon>
        <taxon>malvids</taxon>
        <taxon>Brassicales</taxon>
        <taxon>Brassicaceae</taxon>
        <taxon>Brassiceae</taxon>
        <taxon>Brassica</taxon>
    </lineage>
</organism>
<gene>
    <name evidence="1" type="ORF">BRAPAZ1V2_A07P01950.2</name>
</gene>
<protein>
    <submittedName>
        <fullName evidence="1">Uncharacterized protein</fullName>
    </submittedName>
</protein>
<sequence>MGLASWVLLSHFWSLPIPCLVLPVRCLLYLGSSSGEGWFLVLAVSVSLHR</sequence>
<evidence type="ECO:0000313" key="2">
    <source>
        <dbReference type="Proteomes" id="UP000694005"/>
    </source>
</evidence>
<dbReference type="AlphaFoldDB" id="A0A8D9M6U3"/>